<dbReference type="Gene3D" id="3.30.200.20">
    <property type="entry name" value="Phosphorylase Kinase, domain 1"/>
    <property type="match status" value="1"/>
</dbReference>
<dbReference type="Pfam" id="PF00069">
    <property type="entry name" value="Pkinase"/>
    <property type="match status" value="1"/>
</dbReference>
<dbReference type="InterPro" id="IPR000719">
    <property type="entry name" value="Prot_kinase_dom"/>
</dbReference>
<evidence type="ECO:0000256" key="3">
    <source>
        <dbReference type="ARBA" id="ARBA00022840"/>
    </source>
</evidence>
<evidence type="ECO:0000256" key="1">
    <source>
        <dbReference type="ARBA" id="ARBA00005575"/>
    </source>
</evidence>
<feature type="binding site" evidence="4">
    <location>
        <position position="173"/>
    </location>
    <ligand>
        <name>ATP</name>
        <dbReference type="ChEBI" id="CHEBI:30616"/>
    </ligand>
</feature>
<dbReference type="PROSITE" id="PS50011">
    <property type="entry name" value="PROTEIN_KINASE_DOM"/>
    <property type="match status" value="1"/>
</dbReference>
<dbReference type="Proteomes" id="UP001143548">
    <property type="component" value="Unassembled WGS sequence"/>
</dbReference>
<comment type="caution">
    <text evidence="8">The sequence shown here is derived from an EMBL/GenBank/DDBJ whole genome shotgun (WGS) entry which is preliminary data.</text>
</comment>
<dbReference type="AlphaFoldDB" id="A0A9W5YJD1"/>
<reference evidence="8" key="1">
    <citation type="submission" date="2022-07" db="EMBL/GenBank/DDBJ databases">
        <title>Taxonomy of Aspergillus series Nigri: significant species reduction supported by multi-species coalescent approaches.</title>
        <authorList>
            <person name="Bian C."/>
            <person name="Kusuya Y."/>
            <person name="Sklenar F."/>
            <person name="D'hooge E."/>
            <person name="Yaguchi T."/>
            <person name="Takahashi H."/>
            <person name="Hubka V."/>
        </authorList>
    </citation>
    <scope>NUCLEOTIDE SEQUENCE</scope>
    <source>
        <strain evidence="8">CBS 733.88</strain>
    </source>
</reference>
<dbReference type="CDD" id="cd22670">
    <property type="entry name" value="FHA_MEK1-like"/>
    <property type="match status" value="1"/>
</dbReference>
<keyword evidence="3 4" id="KW-0067">ATP-binding</keyword>
<protein>
    <recommendedName>
        <fullName evidence="10">Protein kinase domain-containing protein</fullName>
    </recommendedName>
</protein>
<evidence type="ECO:0000256" key="2">
    <source>
        <dbReference type="ARBA" id="ARBA00022741"/>
    </source>
</evidence>
<evidence type="ECO:0000313" key="8">
    <source>
        <dbReference type="EMBL" id="GKZ17351.1"/>
    </source>
</evidence>
<gene>
    <name evidence="8" type="ORF">AbraCBS73388_008274</name>
</gene>
<comment type="similarity">
    <text evidence="1">Belongs to the protein kinase superfamily. CAMK Ser/Thr protein kinase family. CHEK2 subfamily.</text>
</comment>
<evidence type="ECO:0000313" key="9">
    <source>
        <dbReference type="Proteomes" id="UP001143548"/>
    </source>
</evidence>
<dbReference type="InterPro" id="IPR008984">
    <property type="entry name" value="SMAD_FHA_dom_sf"/>
</dbReference>
<evidence type="ECO:0000259" key="7">
    <source>
        <dbReference type="PROSITE" id="PS50011"/>
    </source>
</evidence>
<dbReference type="GO" id="GO:0004672">
    <property type="term" value="F:protein kinase activity"/>
    <property type="evidence" value="ECO:0007669"/>
    <property type="project" value="InterPro"/>
</dbReference>
<feature type="domain" description="FHA" evidence="6">
    <location>
        <begin position="35"/>
        <end position="94"/>
    </location>
</feature>
<keyword evidence="2 4" id="KW-0547">Nucleotide-binding</keyword>
<dbReference type="InterPro" id="IPR000253">
    <property type="entry name" value="FHA_dom"/>
</dbReference>
<dbReference type="PROSITE" id="PS00108">
    <property type="entry name" value="PROTEIN_KINASE_ST"/>
    <property type="match status" value="1"/>
</dbReference>
<feature type="compositionally biased region" description="Polar residues" evidence="5">
    <location>
        <begin position="526"/>
        <end position="538"/>
    </location>
</feature>
<dbReference type="PANTHER" id="PTHR24347">
    <property type="entry name" value="SERINE/THREONINE-PROTEIN KINASE"/>
    <property type="match status" value="1"/>
</dbReference>
<dbReference type="SUPFAM" id="SSF56112">
    <property type="entry name" value="Protein kinase-like (PK-like)"/>
    <property type="match status" value="1"/>
</dbReference>
<accession>A0A9W5YJD1</accession>
<dbReference type="PROSITE" id="PS00107">
    <property type="entry name" value="PROTEIN_KINASE_ATP"/>
    <property type="match status" value="1"/>
</dbReference>
<evidence type="ECO:0008006" key="10">
    <source>
        <dbReference type="Google" id="ProtNLM"/>
    </source>
</evidence>
<dbReference type="Gene3D" id="2.60.200.20">
    <property type="match status" value="1"/>
</dbReference>
<dbReference type="Pfam" id="PF00498">
    <property type="entry name" value="FHA"/>
    <property type="match status" value="1"/>
</dbReference>
<organism evidence="8 9">
    <name type="scientific">Aspergillus brasiliensis</name>
    <dbReference type="NCBI Taxonomy" id="319629"/>
    <lineage>
        <taxon>Eukaryota</taxon>
        <taxon>Fungi</taxon>
        <taxon>Dikarya</taxon>
        <taxon>Ascomycota</taxon>
        <taxon>Pezizomycotina</taxon>
        <taxon>Eurotiomycetes</taxon>
        <taxon>Eurotiomycetidae</taxon>
        <taxon>Eurotiales</taxon>
        <taxon>Aspergillaceae</taxon>
        <taxon>Aspergillus</taxon>
        <taxon>Aspergillus subgen. Circumdati</taxon>
    </lineage>
</organism>
<evidence type="ECO:0000256" key="5">
    <source>
        <dbReference type="SAM" id="MobiDB-lite"/>
    </source>
</evidence>
<evidence type="ECO:0000256" key="4">
    <source>
        <dbReference type="PROSITE-ProRule" id="PRU10141"/>
    </source>
</evidence>
<dbReference type="InterPro" id="IPR008271">
    <property type="entry name" value="Ser/Thr_kinase_AS"/>
</dbReference>
<evidence type="ECO:0000259" key="6">
    <source>
        <dbReference type="PROSITE" id="PS50006"/>
    </source>
</evidence>
<dbReference type="SUPFAM" id="SSF49879">
    <property type="entry name" value="SMAD/FHA domain"/>
    <property type="match status" value="1"/>
</dbReference>
<dbReference type="GO" id="GO:0005524">
    <property type="term" value="F:ATP binding"/>
    <property type="evidence" value="ECO:0007669"/>
    <property type="project" value="UniProtKB-UniRule"/>
</dbReference>
<dbReference type="SMART" id="SM00220">
    <property type="entry name" value="S_TKc"/>
    <property type="match status" value="1"/>
</dbReference>
<dbReference type="InterPro" id="IPR017441">
    <property type="entry name" value="Protein_kinase_ATP_BS"/>
</dbReference>
<dbReference type="PROSITE" id="PS50006">
    <property type="entry name" value="FHA_DOMAIN"/>
    <property type="match status" value="1"/>
</dbReference>
<feature type="region of interest" description="Disordered" evidence="5">
    <location>
        <begin position="517"/>
        <end position="561"/>
    </location>
</feature>
<feature type="domain" description="Protein kinase" evidence="7">
    <location>
        <begin position="144"/>
        <end position="449"/>
    </location>
</feature>
<dbReference type="InterPro" id="IPR011009">
    <property type="entry name" value="Kinase-like_dom_sf"/>
</dbReference>
<dbReference type="Gene3D" id="1.10.510.10">
    <property type="entry name" value="Transferase(Phosphotransferase) domain 1"/>
    <property type="match status" value="1"/>
</dbReference>
<proteinExistence type="inferred from homology"/>
<sequence length="561" mass="63048">MSWSQTPDAVGLLSRWHPETEQADEQLIIWSHQTIYVGRDPKKCQFVVDNGCVSRQHLRIYTILFDHDYPESIMPLVYAEDISENGALWNIYPMSGKGGFLLSDGDIIQLPVGIFLKFNHPMHMGERLGYAMSKEIQIFDKMYCVTPRKLGSGAYGQVYMAYNSISGQQLACKVISLRPLRNKILGESWAGDNDDGDGDPTVLQKAESAMTKYGMKRLKPDPEAKLKKRLEVFSREALLLKDLCHPNIISLEKVIQTSYHVYIFQELVPGGDLFSYIQYKGGMLTNMETAVIVRQLLMALGYLHDQDIVHRDLKPDNILMTSLKDGCRVVLSDFGCATHNRGRMSTMVGTFEYSAPEVIYPRQVGYTKAADMWSLGCVTAVLLTGSTSCDGSMATYAIDLAKIGGYEKLEASLTRNFAHPRAKDFIHRLLRIIAEERLTAREGLQHAWFSNPAHSSEFRELYHRSIKDWTPCLPKEPIIVDITSLDCFSDLTTARDAAMSYDSTLERNEDIQNISSSSLSFEEHSQLPNETWSSNSSLRDFPGHEVASPTLSDANLPPISA</sequence>
<name>A0A9W5YJD1_9EURO</name>
<dbReference type="EMBL" id="BROQ01000005">
    <property type="protein sequence ID" value="GKZ17351.1"/>
    <property type="molecule type" value="Genomic_DNA"/>
</dbReference>